<dbReference type="Pfam" id="PF13778">
    <property type="entry name" value="DUF4174"/>
    <property type="match status" value="1"/>
</dbReference>
<evidence type="ECO:0000313" key="4">
    <source>
        <dbReference type="Proteomes" id="UP000535589"/>
    </source>
</evidence>
<dbReference type="InterPro" id="IPR025232">
    <property type="entry name" value="DUF4174"/>
</dbReference>
<accession>A0A7X8TTF5</accession>
<evidence type="ECO:0000259" key="2">
    <source>
        <dbReference type="Pfam" id="PF13778"/>
    </source>
</evidence>
<dbReference type="AlphaFoldDB" id="A0A7X8TTF5"/>
<dbReference type="Proteomes" id="UP000535589">
    <property type="component" value="Unassembled WGS sequence"/>
</dbReference>
<protein>
    <submittedName>
        <fullName evidence="3">DUF4174 domain-containing protein</fullName>
    </submittedName>
</protein>
<keyword evidence="1" id="KW-0732">Signal</keyword>
<dbReference type="EMBL" id="JABAIK010000023">
    <property type="protein sequence ID" value="NLS14577.1"/>
    <property type="molecule type" value="Genomic_DNA"/>
</dbReference>
<keyword evidence="4" id="KW-1185">Reference proteome</keyword>
<dbReference type="RefSeq" id="WP_168837671.1">
    <property type="nucleotide sequence ID" value="NZ_JABAIK010000023.1"/>
</dbReference>
<comment type="caution">
    <text evidence="3">The sequence shown here is derived from an EMBL/GenBank/DDBJ whole genome shotgun (WGS) entry which is preliminary data.</text>
</comment>
<organism evidence="3 4">
    <name type="scientific">Vibrio agarilyticus</name>
    <dbReference type="NCBI Taxonomy" id="2726741"/>
    <lineage>
        <taxon>Bacteria</taxon>
        <taxon>Pseudomonadati</taxon>
        <taxon>Pseudomonadota</taxon>
        <taxon>Gammaproteobacteria</taxon>
        <taxon>Vibrionales</taxon>
        <taxon>Vibrionaceae</taxon>
        <taxon>Vibrio</taxon>
    </lineage>
</organism>
<name>A0A7X8TTF5_9VIBR</name>
<sequence>MLPCSPMWHRARCQFHAVSKRPKQAAFFFTQHAFKSTCLVALALLTTALSSHSNAMPYSDPYHQPQFEWHHRAIFYFTPAYDDLVDQLELEALMHHCYLRELDVIVLIIKKDGQTKPDWIGHAFDIRTLHRYFEIDTDRHTAVLVGKDGMEKSRWHDSVDWPDMRYVINQTPSRQAELRAAPYLRGRCEM</sequence>
<gene>
    <name evidence="3" type="ORF">HGP28_17090</name>
</gene>
<evidence type="ECO:0000256" key="1">
    <source>
        <dbReference type="ARBA" id="ARBA00022729"/>
    </source>
</evidence>
<evidence type="ECO:0000313" key="3">
    <source>
        <dbReference type="EMBL" id="NLS14577.1"/>
    </source>
</evidence>
<feature type="domain" description="DUF4174" evidence="2">
    <location>
        <begin position="66"/>
        <end position="177"/>
    </location>
</feature>
<proteinExistence type="predicted"/>
<reference evidence="3 4" key="1">
    <citation type="submission" date="2020-04" db="EMBL/GenBank/DDBJ databases">
        <title>Vibrio sp. SM6, a novel species isolated from seawater.</title>
        <authorList>
            <person name="Wang X."/>
        </authorList>
    </citation>
    <scope>NUCLEOTIDE SEQUENCE [LARGE SCALE GENOMIC DNA]</scope>
    <source>
        <strain evidence="3 4">SM6</strain>
    </source>
</reference>